<dbReference type="Proteomes" id="UP000248863">
    <property type="component" value="Unassembled WGS sequence"/>
</dbReference>
<evidence type="ECO:0008006" key="4">
    <source>
        <dbReference type="Google" id="ProtNLM"/>
    </source>
</evidence>
<evidence type="ECO:0000313" key="3">
    <source>
        <dbReference type="Proteomes" id="UP000248863"/>
    </source>
</evidence>
<organism evidence="2 3">
    <name type="scientific">Rhodoplanes elegans</name>
    <dbReference type="NCBI Taxonomy" id="29408"/>
    <lineage>
        <taxon>Bacteria</taxon>
        <taxon>Pseudomonadati</taxon>
        <taxon>Pseudomonadota</taxon>
        <taxon>Alphaproteobacteria</taxon>
        <taxon>Hyphomicrobiales</taxon>
        <taxon>Nitrobacteraceae</taxon>
        <taxon>Rhodoplanes</taxon>
    </lineage>
</organism>
<feature type="region of interest" description="Disordered" evidence="1">
    <location>
        <begin position="73"/>
        <end position="97"/>
    </location>
</feature>
<keyword evidence="3" id="KW-1185">Reference proteome</keyword>
<comment type="caution">
    <text evidence="2">The sequence shown here is derived from an EMBL/GenBank/DDBJ whole genome shotgun (WGS) entry which is preliminary data.</text>
</comment>
<name>A0A327KXF0_9BRAD</name>
<dbReference type="EMBL" id="NPEU01000003">
    <property type="protein sequence ID" value="RAI42205.1"/>
    <property type="molecule type" value="Genomic_DNA"/>
</dbReference>
<dbReference type="InterPro" id="IPR021322">
    <property type="entry name" value="DUF2924"/>
</dbReference>
<dbReference type="OrthoDB" id="284135at2"/>
<gene>
    <name evidence="2" type="ORF">CH338_00835</name>
</gene>
<sequence>MVARSIDRISIETEIVHLRGLDLDGLRARWHSTTGRRPPPHLPRHLLFRILAYRLQAEAFGDLDRGTERLLGRAGATSAGTPGGATDGPQRRDRTLRPGTILVREWNGALERVTVLDAGFAWNGTTYHSLSGVAFAITGTRWNGPRFFGLRGAAASS</sequence>
<evidence type="ECO:0000313" key="2">
    <source>
        <dbReference type="EMBL" id="RAI42205.1"/>
    </source>
</evidence>
<proteinExistence type="predicted"/>
<dbReference type="RefSeq" id="WP_111355139.1">
    <property type="nucleotide sequence ID" value="NZ_NHSK01000106.1"/>
</dbReference>
<dbReference type="Pfam" id="PF11149">
    <property type="entry name" value="DUF2924"/>
    <property type="match status" value="1"/>
</dbReference>
<reference evidence="2 3" key="1">
    <citation type="submission" date="2017-07" db="EMBL/GenBank/DDBJ databases">
        <title>Draft Genome Sequences of Select Purple Nonsulfur Bacteria.</title>
        <authorList>
            <person name="Lasarre B."/>
            <person name="Mckinlay J.B."/>
        </authorList>
    </citation>
    <scope>NUCLEOTIDE SEQUENCE [LARGE SCALE GENOMIC DNA]</scope>
    <source>
        <strain evidence="2 3">DSM 11907</strain>
    </source>
</reference>
<evidence type="ECO:0000256" key="1">
    <source>
        <dbReference type="SAM" id="MobiDB-lite"/>
    </source>
</evidence>
<protein>
    <recommendedName>
        <fullName evidence="4">DUF2924 domain-containing protein</fullName>
    </recommendedName>
</protein>
<dbReference type="AlphaFoldDB" id="A0A327KXF0"/>
<accession>A0A327KXF0</accession>